<dbReference type="EMBL" id="CAUJNA010000780">
    <property type="protein sequence ID" value="CAJ1381131.1"/>
    <property type="molecule type" value="Genomic_DNA"/>
</dbReference>
<reference evidence="2" key="1">
    <citation type="submission" date="2023-08" db="EMBL/GenBank/DDBJ databases">
        <authorList>
            <person name="Chen Y."/>
            <person name="Shah S."/>
            <person name="Dougan E. K."/>
            <person name="Thang M."/>
            <person name="Chan C."/>
        </authorList>
    </citation>
    <scope>NUCLEOTIDE SEQUENCE</scope>
</reference>
<evidence type="ECO:0000313" key="3">
    <source>
        <dbReference type="Proteomes" id="UP001178507"/>
    </source>
</evidence>
<dbReference type="Proteomes" id="UP001178507">
    <property type="component" value="Unassembled WGS sequence"/>
</dbReference>
<dbReference type="InterPro" id="IPR027307">
    <property type="entry name" value="WASH7"/>
</dbReference>
<name>A0AA36I6E9_9DINO</name>
<dbReference type="GO" id="GO:0005768">
    <property type="term" value="C:endosome"/>
    <property type="evidence" value="ECO:0007669"/>
    <property type="project" value="TreeGrafter"/>
</dbReference>
<evidence type="ECO:0000259" key="1">
    <source>
        <dbReference type="Pfam" id="PF14745"/>
    </source>
</evidence>
<comment type="caution">
    <text evidence="2">The sequence shown here is derived from an EMBL/GenBank/DDBJ whole genome shotgun (WGS) entry which is preliminary data.</text>
</comment>
<dbReference type="PANTHER" id="PTHR31409:SF0">
    <property type="entry name" value="WASH COMPLEX SUBUNIT 4"/>
    <property type="match status" value="1"/>
</dbReference>
<dbReference type="Pfam" id="PF14745">
    <property type="entry name" value="WASH-4_N"/>
    <property type="match status" value="1"/>
</dbReference>
<gene>
    <name evidence="2" type="ORF">EVOR1521_LOCUS8913</name>
</gene>
<dbReference type="GO" id="GO:0016197">
    <property type="term" value="P:endosomal transport"/>
    <property type="evidence" value="ECO:0007669"/>
    <property type="project" value="TreeGrafter"/>
</dbReference>
<dbReference type="GO" id="GO:0007032">
    <property type="term" value="P:endosome organization"/>
    <property type="evidence" value="ECO:0007669"/>
    <property type="project" value="TreeGrafter"/>
</dbReference>
<dbReference type="PANTHER" id="PTHR31409">
    <property type="entry name" value="WASH COMPLEX SUBUNIT 4"/>
    <property type="match status" value="1"/>
</dbReference>
<accession>A0AA36I6E9</accession>
<evidence type="ECO:0000313" key="2">
    <source>
        <dbReference type="EMBL" id="CAJ1381131.1"/>
    </source>
</evidence>
<protein>
    <recommendedName>
        <fullName evidence="1">WASH complex subunit 4 N-terminal domain-containing protein</fullName>
    </recommendedName>
</protein>
<dbReference type="AlphaFoldDB" id="A0AA36I6E9"/>
<proteinExistence type="predicted"/>
<dbReference type="InterPro" id="IPR028191">
    <property type="entry name" value="WASH-4_N"/>
</dbReference>
<dbReference type="GO" id="GO:0071203">
    <property type="term" value="C:WASH complex"/>
    <property type="evidence" value="ECO:0007669"/>
    <property type="project" value="InterPro"/>
</dbReference>
<organism evidence="2 3">
    <name type="scientific">Effrenium voratum</name>
    <dbReference type="NCBI Taxonomy" id="2562239"/>
    <lineage>
        <taxon>Eukaryota</taxon>
        <taxon>Sar</taxon>
        <taxon>Alveolata</taxon>
        <taxon>Dinophyceae</taxon>
        <taxon>Suessiales</taxon>
        <taxon>Symbiodiniaceae</taxon>
        <taxon>Effrenium</taxon>
    </lineage>
</organism>
<sequence length="413" mass="45442">MAAADVLPPEPEDRVLGASTADQVLERWHGFLAESSQLLKAQLDPPALQRRLPARRQLLNPEAEAGSVESASSRLHLASTPLGRVVYSLAASVQEARRCIRAAPELYRAVAVFGEARGVSPDEDSLQTPPELLVEFAQLLPQLRAMRQLLRRVEAVAVNLLRQLAGQQAMQASQGLQGLTRQPLRPVLDVLSELLLLPVHLDGLALENGRLRRTFASYSWIVTQASTPGSALPEVPQAAALKQELQEAAALVQGDAFQICLANICQGAAQEKLEGIREHFLAYFRGRLEEEPCGPVAASQLWLPREALVPWVCCFVLHVRLFTRGRDEVKLLGEAWKMHKKSPSVVLYGRVVWCLGDFVQSYLPELVAEANLKKELEDLSNLRLKQAERLDDGSFIQELKEAPGCGGEDMASI</sequence>
<keyword evidence="3" id="KW-1185">Reference proteome</keyword>
<feature type="domain" description="WASH complex subunit 4 N-terminal" evidence="1">
    <location>
        <begin position="82"/>
        <end position="383"/>
    </location>
</feature>